<dbReference type="EMBL" id="CAXLJM020000007">
    <property type="protein sequence ID" value="CAL8072630.1"/>
    <property type="molecule type" value="Genomic_DNA"/>
</dbReference>
<dbReference type="Pfam" id="PF00047">
    <property type="entry name" value="ig"/>
    <property type="match status" value="1"/>
</dbReference>
<dbReference type="InterPro" id="IPR003598">
    <property type="entry name" value="Ig_sub2"/>
</dbReference>
<organism evidence="3 4">
    <name type="scientific">Orchesella dallaii</name>
    <dbReference type="NCBI Taxonomy" id="48710"/>
    <lineage>
        <taxon>Eukaryota</taxon>
        <taxon>Metazoa</taxon>
        <taxon>Ecdysozoa</taxon>
        <taxon>Arthropoda</taxon>
        <taxon>Hexapoda</taxon>
        <taxon>Collembola</taxon>
        <taxon>Entomobryomorpha</taxon>
        <taxon>Entomobryoidea</taxon>
        <taxon>Orchesellidae</taxon>
        <taxon>Orchesellinae</taxon>
        <taxon>Orchesella</taxon>
    </lineage>
</organism>
<feature type="domain" description="Ig-like" evidence="2">
    <location>
        <begin position="119"/>
        <end position="203"/>
    </location>
</feature>
<dbReference type="InterPro" id="IPR037448">
    <property type="entry name" value="Zig-8"/>
</dbReference>
<evidence type="ECO:0000259" key="2">
    <source>
        <dbReference type="PROSITE" id="PS50835"/>
    </source>
</evidence>
<dbReference type="InterPro" id="IPR013106">
    <property type="entry name" value="Ig_V-set"/>
</dbReference>
<evidence type="ECO:0000256" key="1">
    <source>
        <dbReference type="SAM" id="MobiDB-lite"/>
    </source>
</evidence>
<protein>
    <recommendedName>
        <fullName evidence="2">Ig-like domain-containing protein</fullName>
    </recommendedName>
</protein>
<dbReference type="Pfam" id="PF07686">
    <property type="entry name" value="V-set"/>
    <property type="match status" value="1"/>
</dbReference>
<dbReference type="PANTHER" id="PTHR23279:SF36">
    <property type="entry name" value="DEFECTIVE PROBOSCIS EXTENSION RESPONSE 9, ISOFORM A"/>
    <property type="match status" value="1"/>
</dbReference>
<feature type="compositionally biased region" description="Low complexity" evidence="1">
    <location>
        <begin position="70"/>
        <end position="80"/>
    </location>
</feature>
<name>A0ABP1PPL6_9HEXA</name>
<dbReference type="InterPro" id="IPR013783">
    <property type="entry name" value="Ig-like_fold"/>
</dbReference>
<proteinExistence type="predicted"/>
<sequence length="334" mass="34896">MGASKSTSNQLKSMSIGVLPGGGGGYSVSGSSTWLPITIFLLVILCGEGNSGSQITFIVGAGDISPPASASAYTASSSSAENTGGGVGGGGGGNHNNNHGNGHQAMMMVMPAGGNNGKPTIESLGNVTVLAGQRGELKCRVSNLANNTVLWLRHRDTHLLSAGPDAYTADPRFRAFQGPGSTWGLRVSSTRPSDGGVYECQISTTPPISAFTYLTVVEPVTHIEGLNGRGSELFIKAGSTINLTCVVEDATDNAPKHILWRHNSRVVNFEWARGGMSLVTEKKSKGVTVSRLLIQKAVRTDSGTYMCAPQNAHPAFVKIVVLEQGKIHSNLYDV</sequence>
<keyword evidence="4" id="KW-1185">Reference proteome</keyword>
<dbReference type="SMART" id="SM00409">
    <property type="entry name" value="IG"/>
    <property type="match status" value="2"/>
</dbReference>
<comment type="caution">
    <text evidence="3">The sequence shown here is derived from an EMBL/GenBank/DDBJ whole genome shotgun (WGS) entry which is preliminary data.</text>
</comment>
<dbReference type="PANTHER" id="PTHR23279">
    <property type="entry name" value="DEFECTIVE PROBOSCIS EXTENSION RESPONSE DPR -RELATED"/>
    <property type="match status" value="1"/>
</dbReference>
<dbReference type="Proteomes" id="UP001642540">
    <property type="component" value="Unassembled WGS sequence"/>
</dbReference>
<dbReference type="Gene3D" id="2.60.40.10">
    <property type="entry name" value="Immunoglobulins"/>
    <property type="match status" value="2"/>
</dbReference>
<feature type="region of interest" description="Disordered" evidence="1">
    <location>
        <begin position="70"/>
        <end position="103"/>
    </location>
</feature>
<evidence type="ECO:0000313" key="4">
    <source>
        <dbReference type="Proteomes" id="UP001642540"/>
    </source>
</evidence>
<dbReference type="InterPro" id="IPR036179">
    <property type="entry name" value="Ig-like_dom_sf"/>
</dbReference>
<gene>
    <name evidence="3" type="ORF">ODALV1_LOCUS2256</name>
</gene>
<dbReference type="PROSITE" id="PS50835">
    <property type="entry name" value="IG_LIKE"/>
    <property type="match status" value="2"/>
</dbReference>
<evidence type="ECO:0000313" key="3">
    <source>
        <dbReference type="EMBL" id="CAL8072630.1"/>
    </source>
</evidence>
<feature type="compositionally biased region" description="Gly residues" evidence="1">
    <location>
        <begin position="83"/>
        <end position="94"/>
    </location>
</feature>
<dbReference type="InterPro" id="IPR013151">
    <property type="entry name" value="Immunoglobulin_dom"/>
</dbReference>
<dbReference type="InterPro" id="IPR007110">
    <property type="entry name" value="Ig-like_dom"/>
</dbReference>
<dbReference type="InterPro" id="IPR003599">
    <property type="entry name" value="Ig_sub"/>
</dbReference>
<accession>A0ABP1PPL6</accession>
<feature type="domain" description="Ig-like" evidence="2">
    <location>
        <begin position="206"/>
        <end position="318"/>
    </location>
</feature>
<dbReference type="SUPFAM" id="SSF48726">
    <property type="entry name" value="Immunoglobulin"/>
    <property type="match status" value="2"/>
</dbReference>
<reference evidence="3 4" key="1">
    <citation type="submission" date="2024-08" db="EMBL/GenBank/DDBJ databases">
        <authorList>
            <person name="Cucini C."/>
            <person name="Frati F."/>
        </authorList>
    </citation>
    <scope>NUCLEOTIDE SEQUENCE [LARGE SCALE GENOMIC DNA]</scope>
</reference>
<dbReference type="SMART" id="SM00408">
    <property type="entry name" value="IGc2"/>
    <property type="match status" value="2"/>
</dbReference>